<evidence type="ECO:0000259" key="2">
    <source>
        <dbReference type="Pfam" id="PF09699"/>
    </source>
</evidence>
<feature type="signal peptide" evidence="1">
    <location>
        <begin position="1"/>
        <end position="26"/>
    </location>
</feature>
<organism evidence="3 4">
    <name type="scientific">Ramlibacter monticola</name>
    <dbReference type="NCBI Taxonomy" id="1926872"/>
    <lineage>
        <taxon>Bacteria</taxon>
        <taxon>Pseudomonadati</taxon>
        <taxon>Pseudomonadota</taxon>
        <taxon>Betaproteobacteria</taxon>
        <taxon>Burkholderiales</taxon>
        <taxon>Comamonadaceae</taxon>
        <taxon>Ramlibacter</taxon>
    </lineage>
</organism>
<evidence type="ECO:0000256" key="1">
    <source>
        <dbReference type="SAM" id="SignalP"/>
    </source>
</evidence>
<gene>
    <name evidence="3" type="ORF">JJ685_11325</name>
</gene>
<dbReference type="InterPro" id="IPR036280">
    <property type="entry name" value="Multihaem_cyt_sf"/>
</dbReference>
<dbReference type="Gene3D" id="1.10.1130.10">
    <property type="entry name" value="Flavocytochrome C3, Chain A"/>
    <property type="match status" value="1"/>
</dbReference>
<proteinExistence type="predicted"/>
<protein>
    <submittedName>
        <fullName evidence="3">Cytochrome c3 family protein</fullName>
    </submittedName>
</protein>
<feature type="domain" description="Doubled CXXCH motif" evidence="2">
    <location>
        <begin position="269"/>
        <end position="309"/>
    </location>
</feature>
<dbReference type="Proteomes" id="UP000599109">
    <property type="component" value="Unassembled WGS sequence"/>
</dbReference>
<sequence>MKFKGGWLVGGLVAAVLSTAWITAGADTDVPTKFTNRGSIGNTRHNLTQRQAEGGGPAGATMDQYRNDYQEVCVYCHTPHGANSNVVLPLWNRTIKATSYVTYNQLGTSSLTQAVTQPGPNSLACLSCHDGQVGVDSVINMPGSGGYNAAQAGTQSDTFLNAWNNSRGPDAARHAGLNPNPATSCLACHSPGEEITKAGATDFTLFVIGTDLRNDHPVGVRFPTVAPGVDFNPPTGSRIGMAWFERNANQRPDTNEVRLYDSGEGYEVECASCHDPHGVPSGGTGSQFNPTFLRVANTASALCLTCHSK</sequence>
<accession>A0A937CU71</accession>
<comment type="caution">
    <text evidence="3">The sequence shown here is derived from an EMBL/GenBank/DDBJ whole genome shotgun (WGS) entry which is preliminary data.</text>
</comment>
<feature type="chain" id="PRO_5037072497" evidence="1">
    <location>
        <begin position="27"/>
        <end position="309"/>
    </location>
</feature>
<keyword evidence="4" id="KW-1185">Reference proteome</keyword>
<dbReference type="SUPFAM" id="SSF48695">
    <property type="entry name" value="Multiheme cytochromes"/>
    <property type="match status" value="1"/>
</dbReference>
<keyword evidence="1" id="KW-0732">Signal</keyword>
<dbReference type="EMBL" id="JAEQNE010000002">
    <property type="protein sequence ID" value="MBL0391727.1"/>
    <property type="molecule type" value="Genomic_DNA"/>
</dbReference>
<reference evidence="3 4" key="1">
    <citation type="journal article" date="2017" name="Int. J. Syst. Evol. Microbiol.">
        <title>Ramlibacter monticola sp. nov., isolated from forest soil.</title>
        <authorList>
            <person name="Chaudhary D.K."/>
            <person name="Kim J."/>
        </authorList>
    </citation>
    <scope>NUCLEOTIDE SEQUENCE [LARGE SCALE GENOMIC DNA]</scope>
    <source>
        <strain evidence="3 4">KACC 19175</strain>
    </source>
</reference>
<evidence type="ECO:0000313" key="3">
    <source>
        <dbReference type="EMBL" id="MBL0391727.1"/>
    </source>
</evidence>
<name>A0A937CU71_9BURK</name>
<evidence type="ECO:0000313" key="4">
    <source>
        <dbReference type="Proteomes" id="UP000599109"/>
    </source>
</evidence>
<dbReference type="InterPro" id="IPR010177">
    <property type="entry name" value="Paired_CXXCH_1"/>
</dbReference>
<dbReference type="Pfam" id="PF09699">
    <property type="entry name" value="Paired_CXXCH_1"/>
    <property type="match status" value="1"/>
</dbReference>
<dbReference type="AlphaFoldDB" id="A0A937CU71"/>
<dbReference type="RefSeq" id="WP_201674335.1">
    <property type="nucleotide sequence ID" value="NZ_JAEQNE010000002.1"/>
</dbReference>